<feature type="transmembrane region" description="Helical" evidence="1">
    <location>
        <begin position="936"/>
        <end position="959"/>
    </location>
</feature>
<feature type="transmembrane region" description="Helical" evidence="1">
    <location>
        <begin position="971"/>
        <end position="1000"/>
    </location>
</feature>
<dbReference type="KEGG" id="tet:TTHERM_00227700"/>
<keyword evidence="1" id="KW-0472">Membrane</keyword>
<dbReference type="PANTHER" id="PTHR11319">
    <property type="entry name" value="G PROTEIN-COUPLED RECEPTOR-RELATED"/>
    <property type="match status" value="1"/>
</dbReference>
<proteinExistence type="predicted"/>
<dbReference type="HOGENOM" id="CLU_231709_0_0_1"/>
<feature type="transmembrane region" description="Helical" evidence="1">
    <location>
        <begin position="1101"/>
        <end position="1118"/>
    </location>
</feature>
<sequence length="1275" mass="149271">MDDHGNIYNRYNRKYILIISNVDELNILNFNIQSQRIEAQINYEFKFDNIQKSLQIASANLNLINYYTLQILIESQKYILIKQINFFFLISKFVLESSIQFQSENIQINNFDFDILYENNIDKDSPLINFIVNNLAIETLNIIKIINLRKPLLQVCNLSQNDDEYMQVTVDSVILQQIIQNQIPTSASSQDVQSNIYIHPFTFNFFNQFSIQKKQDQSFAFFDFRRDTQQPFKQKILFNRIEFFTYQVYNALFIDCQNFEIIIIDQLIFHENAYSSGINIWNSQGMFYFDGSSFDYSELQINNIDLRQINFISSSNGIFYTNKFTKVSINNTTLSSSQNFQSSQGTLFTFLKTNQINIFNLSATIYPSCQFQSLYGGLIFMDNLVLASISNLKFNYLEQFKEVVQHIGLQGGIIYTNNAKKVIFQSIKAYGAFSSSADGAFAYIISLSLELQDIIITKFTSQKSGGAFFIRSKASLYDVNLIENKSYFTGGALHIQELLEAQNVLIEKNESLFGGGIYFSEYYLPQNITFKNNIGLIRGNDYSYYILEIRLMQLFEYNSQLYPPYQVKNYQMKEIEYYSYYTDFVFNTFTYFVTIKFRMYGENEWIEYINNDQIMYNGYNDLTSILYCNQQLNNKEIIIKQNISQNLNQFFYSFSVQLKSKTNEFFGQCSTYGNIYFSLTSKINDNCSNGMIQQTLQSIPYCQYCIDSVVFNTQANNPSAKCLSCSREYFDLCQADYSSLKQGFWRQNPTVDSSQIFACSINKFNCLGGNFTGNQLCAKGHIGVECQECDLNNVRGDGKFTRKNIYQCSECDLISYNIIRIIFLVLAIFVVILIIFKTNYRQQKNFIYMKYLSDMKMLYLGKSYYRLGQSGSYIKILSFYFQIINISSQLYGTQSWINVFSFQQSFYNPITDSAFSLDCFLSSFTNNSNSVTYQKIVILTIAPFIFVALSLIPSIFQLFKSKYKRFQYSASLIISYGFTNLFIIPVIDVLISGMLCKTFYNGESYSILDFNTNCNDSDRLVFIFAFIIPFLLIYSIIIPGVLFYYLYKNRDNLDKISCRFLLGFLYADYRKKYFYWEYIRLAIKFTLIVAAYGFLSSPLLLGFVSLAILILYLIFLVKKQPYITRKLNEIEVKSIVIGCQYLIAYMISFSLYQQEIAYKNSFDQYNLISTILLFLYNLISILFIAYMAGQIFVSMLYPHIYKLKKFRCFNFLLKYLKVLRFKQYTENKRKNLIKLRNLAKQIVQNNFSDFIFFNQNEIRSQQDRELVSLNYDQKA</sequence>
<dbReference type="Proteomes" id="UP000009168">
    <property type="component" value="Unassembled WGS sequence"/>
</dbReference>
<dbReference type="RefSeq" id="XP_001014301.2">
    <property type="nucleotide sequence ID" value="XM_001014301.2"/>
</dbReference>
<dbReference type="PANTHER" id="PTHR11319:SF35">
    <property type="entry name" value="OUTER MEMBRANE PROTEIN PMPC-RELATED"/>
    <property type="match status" value="1"/>
</dbReference>
<name>Q23BR2_TETTS</name>
<keyword evidence="3" id="KW-1185">Reference proteome</keyword>
<feature type="transmembrane region" description="Helical" evidence="1">
    <location>
        <begin position="1078"/>
        <end position="1095"/>
    </location>
</feature>
<organism evidence="2 3">
    <name type="scientific">Tetrahymena thermophila (strain SB210)</name>
    <dbReference type="NCBI Taxonomy" id="312017"/>
    <lineage>
        <taxon>Eukaryota</taxon>
        <taxon>Sar</taxon>
        <taxon>Alveolata</taxon>
        <taxon>Ciliophora</taxon>
        <taxon>Intramacronucleata</taxon>
        <taxon>Oligohymenophorea</taxon>
        <taxon>Hymenostomatida</taxon>
        <taxon>Tetrahymenina</taxon>
        <taxon>Tetrahymenidae</taxon>
        <taxon>Tetrahymena</taxon>
    </lineage>
</organism>
<evidence type="ECO:0000313" key="3">
    <source>
        <dbReference type="Proteomes" id="UP000009168"/>
    </source>
</evidence>
<feature type="transmembrane region" description="Helical" evidence="1">
    <location>
        <begin position="1020"/>
        <end position="1047"/>
    </location>
</feature>
<feature type="transmembrane region" description="Helical" evidence="1">
    <location>
        <begin position="813"/>
        <end position="836"/>
    </location>
</feature>
<evidence type="ECO:0000313" key="2">
    <source>
        <dbReference type="EMBL" id="EAR94056.2"/>
    </source>
</evidence>
<protein>
    <submittedName>
        <fullName evidence="2">Transmembrane protein, putative</fullName>
    </submittedName>
</protein>
<feature type="transmembrane region" description="Helical" evidence="1">
    <location>
        <begin position="1130"/>
        <end position="1151"/>
    </location>
</feature>
<feature type="transmembrane region" description="Helical" evidence="1">
    <location>
        <begin position="1171"/>
        <end position="1197"/>
    </location>
</feature>
<keyword evidence="1 2" id="KW-0812">Transmembrane</keyword>
<dbReference type="InParanoid" id="Q23BR2"/>
<evidence type="ECO:0000256" key="1">
    <source>
        <dbReference type="SAM" id="Phobius"/>
    </source>
</evidence>
<gene>
    <name evidence="2" type="ORF">TTHERM_00227700</name>
</gene>
<dbReference type="AlphaFoldDB" id="Q23BR2"/>
<accession>Q23BR2</accession>
<dbReference type="EMBL" id="GG662718">
    <property type="protein sequence ID" value="EAR94056.2"/>
    <property type="molecule type" value="Genomic_DNA"/>
</dbReference>
<keyword evidence="1" id="KW-1133">Transmembrane helix</keyword>
<dbReference type="OrthoDB" id="327901at2759"/>
<dbReference type="GeneID" id="7841146"/>
<feature type="transmembrane region" description="Helical" evidence="1">
    <location>
        <begin position="872"/>
        <end position="891"/>
    </location>
</feature>
<reference evidence="3" key="1">
    <citation type="journal article" date="2006" name="PLoS Biol.">
        <title>Macronuclear genome sequence of the ciliate Tetrahymena thermophila, a model eukaryote.</title>
        <authorList>
            <person name="Eisen J.A."/>
            <person name="Coyne R.S."/>
            <person name="Wu M."/>
            <person name="Wu D."/>
            <person name="Thiagarajan M."/>
            <person name="Wortman J.R."/>
            <person name="Badger J.H."/>
            <person name="Ren Q."/>
            <person name="Amedeo P."/>
            <person name="Jones K.M."/>
            <person name="Tallon L.J."/>
            <person name="Delcher A.L."/>
            <person name="Salzberg S.L."/>
            <person name="Silva J.C."/>
            <person name="Haas B.J."/>
            <person name="Majoros W.H."/>
            <person name="Farzad M."/>
            <person name="Carlton J.M."/>
            <person name="Smith R.K. Jr."/>
            <person name="Garg J."/>
            <person name="Pearlman R.E."/>
            <person name="Karrer K.M."/>
            <person name="Sun L."/>
            <person name="Manning G."/>
            <person name="Elde N.C."/>
            <person name="Turkewitz A.P."/>
            <person name="Asai D.J."/>
            <person name="Wilkes D.E."/>
            <person name="Wang Y."/>
            <person name="Cai H."/>
            <person name="Collins K."/>
            <person name="Stewart B.A."/>
            <person name="Lee S.R."/>
            <person name="Wilamowska K."/>
            <person name="Weinberg Z."/>
            <person name="Ruzzo W.L."/>
            <person name="Wloga D."/>
            <person name="Gaertig J."/>
            <person name="Frankel J."/>
            <person name="Tsao C.-C."/>
            <person name="Gorovsky M.A."/>
            <person name="Keeling P.J."/>
            <person name="Waller R.F."/>
            <person name="Patron N.J."/>
            <person name="Cherry J.M."/>
            <person name="Stover N.A."/>
            <person name="Krieger C.J."/>
            <person name="del Toro C."/>
            <person name="Ryder H.F."/>
            <person name="Williamson S.C."/>
            <person name="Barbeau R.A."/>
            <person name="Hamilton E.P."/>
            <person name="Orias E."/>
        </authorList>
    </citation>
    <scope>NUCLEOTIDE SEQUENCE [LARGE SCALE GENOMIC DNA]</scope>
    <source>
        <strain evidence="3">SB210</strain>
    </source>
</reference>